<name>A0A813F2L7_POLGL</name>
<feature type="compositionally biased region" description="Basic and acidic residues" evidence="1">
    <location>
        <begin position="321"/>
        <end position="338"/>
    </location>
</feature>
<evidence type="ECO:0000313" key="4">
    <source>
        <dbReference type="EMBL" id="CAE8607394.1"/>
    </source>
</evidence>
<feature type="domain" description="Dynein axonemal assembly factor 5 TPR repeats" evidence="3">
    <location>
        <begin position="17"/>
        <end position="255"/>
    </location>
</feature>
<sequence>MDSYQEFLLTVRRDINCLTDADRALRRGAIVKLEKSLLSSSKALPEFVKRLFFEELHKPLFRMYGDQVEKCRELSISMTLRFIDLIPAPELENMLPLLLAALLSRLRSLPFPEQSEELRLEVLKLLSHLFDVCKELLNPFASDILDAIAKALTDTCPDAKKECCEITKKVSLSFDAERVSRAASPLVAALLANLRHQQWKVRRATLDSLGALLSQEAPMMDHMEEVLPHLTSLLADRSPPVRQCLAEVVERWLLKGLTFKAPLIASFNDDGPSGFGKYEHRLLSILLGAAADEDPDQVGAPALGGVERVAALKHEVRKKRADAERRRAEARAKAKADKGIAPPAEGDLDEGAPSAEAMKDPELVAEFDYGAVRNLLPQLFSEGRWPSTLATTYIQLHLPAILPQVVSNLTQWTTDIREAAARLLRVILVLANKQVAPFLDLVLVHVYKASADDEAVVSKGALQCAGMLGAFLDAEMVLALVSKHLGLKLEGGNSGRSGPGFDELWPQHKTGRQLTRTVQDVETAVKSFVAVSVENRRQVFSVMAHLLLPSGPNNPLACRALTQTEVRMVLRFSEEGILSDELLPWILGALQSLLHAGGQAAAAEWPRVFDLLLRMRSGEECPAALVDNNMDHLATLVGRSRRELYEEHLRRRLEDLLLGADAELWEERSPKRHVLETLLRNAGAAVSEHVPSLLPVLARQSSPE</sequence>
<dbReference type="OrthoDB" id="414863at2759"/>
<proteinExistence type="predicted"/>
<protein>
    <recommendedName>
        <fullName evidence="6">HEAT repeat-containing protein 1</fullName>
    </recommendedName>
</protein>
<dbReference type="Gene3D" id="1.25.10.10">
    <property type="entry name" value="Leucine-rich Repeat Variant"/>
    <property type="match status" value="2"/>
</dbReference>
<dbReference type="InterPro" id="IPR052623">
    <property type="entry name" value="DAAF5"/>
</dbReference>
<accession>A0A813F2L7</accession>
<evidence type="ECO:0000259" key="2">
    <source>
        <dbReference type="Pfam" id="PF24573"/>
    </source>
</evidence>
<evidence type="ECO:0000256" key="1">
    <source>
        <dbReference type="SAM" id="MobiDB-lite"/>
    </source>
</evidence>
<dbReference type="InterPro" id="IPR011989">
    <property type="entry name" value="ARM-like"/>
</dbReference>
<keyword evidence="5" id="KW-1185">Reference proteome</keyword>
<evidence type="ECO:0000259" key="3">
    <source>
        <dbReference type="Pfam" id="PF25757"/>
    </source>
</evidence>
<dbReference type="Pfam" id="PF25757">
    <property type="entry name" value="TPR_DNAAF5"/>
    <property type="match status" value="1"/>
</dbReference>
<dbReference type="InterPro" id="IPR016024">
    <property type="entry name" value="ARM-type_fold"/>
</dbReference>
<organism evidence="4 5">
    <name type="scientific">Polarella glacialis</name>
    <name type="common">Dinoflagellate</name>
    <dbReference type="NCBI Taxonomy" id="89957"/>
    <lineage>
        <taxon>Eukaryota</taxon>
        <taxon>Sar</taxon>
        <taxon>Alveolata</taxon>
        <taxon>Dinophyceae</taxon>
        <taxon>Suessiales</taxon>
        <taxon>Suessiaceae</taxon>
        <taxon>Polarella</taxon>
    </lineage>
</organism>
<dbReference type="InterPro" id="IPR057978">
    <property type="entry name" value="TPR_DAAF5"/>
</dbReference>
<dbReference type="InterPro" id="IPR056497">
    <property type="entry name" value="HEAT_DAAF5"/>
</dbReference>
<reference evidence="4" key="1">
    <citation type="submission" date="2021-02" db="EMBL/GenBank/DDBJ databases">
        <authorList>
            <person name="Dougan E. K."/>
            <person name="Rhodes N."/>
            <person name="Thang M."/>
            <person name="Chan C."/>
        </authorList>
    </citation>
    <scope>NUCLEOTIDE SEQUENCE</scope>
</reference>
<gene>
    <name evidence="4" type="ORF">PGLA1383_LOCUS25326</name>
</gene>
<dbReference type="Proteomes" id="UP000654075">
    <property type="component" value="Unassembled WGS sequence"/>
</dbReference>
<dbReference type="Pfam" id="PF24573">
    <property type="entry name" value="HEAT_DAAF5"/>
    <property type="match status" value="1"/>
</dbReference>
<evidence type="ECO:0000313" key="5">
    <source>
        <dbReference type="Proteomes" id="UP000654075"/>
    </source>
</evidence>
<evidence type="ECO:0008006" key="6">
    <source>
        <dbReference type="Google" id="ProtNLM"/>
    </source>
</evidence>
<dbReference type="AlphaFoldDB" id="A0A813F2L7"/>
<feature type="domain" description="Dynein axonemal assembly factor 5 HEAT-repeat" evidence="2">
    <location>
        <begin position="394"/>
        <end position="485"/>
    </location>
</feature>
<feature type="region of interest" description="Disordered" evidence="1">
    <location>
        <begin position="320"/>
        <end position="353"/>
    </location>
</feature>
<dbReference type="EMBL" id="CAJNNV010021453">
    <property type="protein sequence ID" value="CAE8607394.1"/>
    <property type="molecule type" value="Genomic_DNA"/>
</dbReference>
<dbReference type="PANTHER" id="PTHR16216:SF2">
    <property type="entry name" value="DYNEIN AXONEMAL ASSEMBLY FACTOR 5"/>
    <property type="match status" value="1"/>
</dbReference>
<dbReference type="SUPFAM" id="SSF48371">
    <property type="entry name" value="ARM repeat"/>
    <property type="match status" value="1"/>
</dbReference>
<comment type="caution">
    <text evidence="4">The sequence shown here is derived from an EMBL/GenBank/DDBJ whole genome shotgun (WGS) entry which is preliminary data.</text>
</comment>
<dbReference type="PANTHER" id="PTHR16216">
    <property type="entry name" value="DYNEIN ASSEMBLY FACTOR 5, AXONEMAL"/>
    <property type="match status" value="1"/>
</dbReference>
<feature type="non-terminal residue" evidence="4">
    <location>
        <position position="704"/>
    </location>
</feature>